<dbReference type="EMBL" id="CP028811">
    <property type="protein sequence ID" value="AWA28725.1"/>
    <property type="molecule type" value="Genomic_DNA"/>
</dbReference>
<dbReference type="PROSITE" id="PS51257">
    <property type="entry name" value="PROKAR_LIPOPROTEIN"/>
    <property type="match status" value="1"/>
</dbReference>
<gene>
    <name evidence="1" type="ORF">HYN48_00710</name>
</gene>
<organism evidence="1 2">
    <name type="scientific">Flavobacterium magnum</name>
    <dbReference type="NCBI Taxonomy" id="2162713"/>
    <lineage>
        <taxon>Bacteria</taxon>
        <taxon>Pseudomonadati</taxon>
        <taxon>Bacteroidota</taxon>
        <taxon>Flavobacteriia</taxon>
        <taxon>Flavobacteriales</taxon>
        <taxon>Flavobacteriaceae</taxon>
        <taxon>Flavobacterium</taxon>
    </lineage>
</organism>
<sequence length="299" mass="32051">MKKSIYIFFLGAAFGLSSCNENDKNDGRFDSAKTSSGWVQFSDDFCVGVVYEANSQINIPVEMHVPVNKEGTEVYYSITDTNGSSTAIIPERTGSVTITSDDQIGGGATERIMLKDLVLNLTDAGLAQTAEFDVTLTSTSKQEVTVGLSDNTKPVVVHVIVRGFGGASYTYAGSAAASIGFMGPDFTQVLTPVEGNPRQFTTASAWGVQFIPELVGNPAAIRNYPAIITITDQKNSEGKYKVHVEGINDPASPSRYPGGTDSFDTYDACNDVFSIRLRQGVFPTNPFTVDVTYSPVPAE</sequence>
<dbReference type="RefSeq" id="WP_108369312.1">
    <property type="nucleotide sequence ID" value="NZ_CP028811.1"/>
</dbReference>
<reference evidence="1 2" key="1">
    <citation type="submission" date="2018-04" db="EMBL/GenBank/DDBJ databases">
        <title>Genome sequencing of Flavobacterium sp. HYN0048.</title>
        <authorList>
            <person name="Yi H."/>
            <person name="Baek C."/>
        </authorList>
    </citation>
    <scope>NUCLEOTIDE SEQUENCE [LARGE SCALE GENOMIC DNA]</scope>
    <source>
        <strain evidence="1 2">HYN0048</strain>
    </source>
</reference>
<keyword evidence="2" id="KW-1185">Reference proteome</keyword>
<name>A0A2S0RB08_9FLAO</name>
<protein>
    <submittedName>
        <fullName evidence="1">Uncharacterized protein</fullName>
    </submittedName>
</protein>
<accession>A0A2S0RB08</accession>
<dbReference type="OrthoDB" id="1340558at2"/>
<evidence type="ECO:0000313" key="1">
    <source>
        <dbReference type="EMBL" id="AWA28725.1"/>
    </source>
</evidence>
<evidence type="ECO:0000313" key="2">
    <source>
        <dbReference type="Proteomes" id="UP000244193"/>
    </source>
</evidence>
<dbReference type="AlphaFoldDB" id="A0A2S0RB08"/>
<proteinExistence type="predicted"/>
<dbReference type="Proteomes" id="UP000244193">
    <property type="component" value="Chromosome"/>
</dbReference>
<dbReference type="KEGG" id="fmg:HYN48_00710"/>